<dbReference type="Pfam" id="PF10282">
    <property type="entry name" value="Lactonase"/>
    <property type="match status" value="1"/>
</dbReference>
<dbReference type="InterPro" id="IPR015943">
    <property type="entry name" value="WD40/YVTN_repeat-like_dom_sf"/>
</dbReference>
<evidence type="ECO:0000256" key="1">
    <source>
        <dbReference type="ARBA" id="ARBA00005564"/>
    </source>
</evidence>
<dbReference type="GO" id="GO:0016787">
    <property type="term" value="F:hydrolase activity"/>
    <property type="evidence" value="ECO:0007669"/>
    <property type="project" value="UniProtKB-KW"/>
</dbReference>
<dbReference type="SUPFAM" id="SSF51004">
    <property type="entry name" value="C-terminal (heme d1) domain of cytochrome cd1-nitrite reductase"/>
    <property type="match status" value="1"/>
</dbReference>
<dbReference type="InterPro" id="IPR019405">
    <property type="entry name" value="Lactonase_7-beta_prop"/>
</dbReference>
<keyword evidence="2" id="KW-0119">Carbohydrate metabolism</keyword>
<dbReference type="Gene3D" id="2.130.10.10">
    <property type="entry name" value="YVTN repeat-like/Quinoprotein amine dehydrogenase"/>
    <property type="match status" value="1"/>
</dbReference>
<keyword evidence="4" id="KW-1185">Reference proteome</keyword>
<dbReference type="RefSeq" id="WP_341376316.1">
    <property type="nucleotide sequence ID" value="NZ_JBBUTF010000025.1"/>
</dbReference>
<dbReference type="Proteomes" id="UP001368500">
    <property type="component" value="Unassembled WGS sequence"/>
</dbReference>
<evidence type="ECO:0000256" key="2">
    <source>
        <dbReference type="ARBA" id="ARBA00022526"/>
    </source>
</evidence>
<dbReference type="EC" id="3.1.1.-" evidence="3"/>
<keyword evidence="2" id="KW-0313">Glucose metabolism</keyword>
<reference evidence="3 4" key="1">
    <citation type="submission" date="2024-04" db="EMBL/GenBank/DDBJ databases">
        <title>Novel species of the genus Ideonella isolated from streams.</title>
        <authorList>
            <person name="Lu H."/>
        </authorList>
    </citation>
    <scope>NUCLEOTIDE SEQUENCE [LARGE SCALE GENOMIC DNA]</scope>
    <source>
        <strain evidence="3 4">BYS139W</strain>
    </source>
</reference>
<proteinExistence type="inferred from homology"/>
<gene>
    <name evidence="3" type="ORF">AACH11_21465</name>
</gene>
<evidence type="ECO:0000313" key="3">
    <source>
        <dbReference type="EMBL" id="MEK8028535.1"/>
    </source>
</evidence>
<dbReference type="InterPro" id="IPR050282">
    <property type="entry name" value="Cycloisomerase_2"/>
</dbReference>
<dbReference type="EMBL" id="JBBUTF010000025">
    <property type="protein sequence ID" value="MEK8028535.1"/>
    <property type="molecule type" value="Genomic_DNA"/>
</dbReference>
<sequence length="367" mass="39017">MTHLEPARAPEHGTLIAFIGSRTTRERNARGDGITVCAVDEASGALRPLQVLGGLVNPSYLAMAADGRTLHAVHGDGHTASALRIDAGSGRLSLLATQEIGGRNPVHLVHARDGRHLLVTDHLGASIAVLPVADDGRLQPPAQRLPITGTPGPHRIEQPHAKPHYAGFSACGRWLLVPDKGLDRVFVRRWDGQRLIEDSGSAMVAREGAGPRHLAVHPHAPWVWIVNELDSTVTTAHLDGETGTLQPLETRSTLSPRHTGHSRAAAIQVAADGRTVYTSNRGEDSIAVFAVDPADGSLTLRQTVASGGRTPRFITPGPDGRWLYALNEDSDTVTTFAVDPENGTLTPTGRPLSCGSPVCLVFHRLPA</sequence>
<comment type="similarity">
    <text evidence="1">Belongs to the cycloisomerase 2 family.</text>
</comment>
<keyword evidence="3" id="KW-0378">Hydrolase</keyword>
<dbReference type="InterPro" id="IPR011048">
    <property type="entry name" value="Haem_d1_sf"/>
</dbReference>
<protein>
    <submittedName>
        <fullName evidence="3">Lactonase family protein</fullName>
        <ecNumber evidence="3">3.1.1.-</ecNumber>
    </submittedName>
</protein>
<accession>A0ABU9BIP4</accession>
<dbReference type="PANTHER" id="PTHR30344:SF1">
    <property type="entry name" value="6-PHOSPHOGLUCONOLACTONASE"/>
    <property type="match status" value="1"/>
</dbReference>
<evidence type="ECO:0000313" key="4">
    <source>
        <dbReference type="Proteomes" id="UP001368500"/>
    </source>
</evidence>
<name>A0ABU9BIP4_9BURK</name>
<organism evidence="3 4">
    <name type="scientific">Pseudaquabacterium rugosum</name>
    <dbReference type="NCBI Taxonomy" id="2984194"/>
    <lineage>
        <taxon>Bacteria</taxon>
        <taxon>Pseudomonadati</taxon>
        <taxon>Pseudomonadota</taxon>
        <taxon>Betaproteobacteria</taxon>
        <taxon>Burkholderiales</taxon>
        <taxon>Sphaerotilaceae</taxon>
        <taxon>Pseudaquabacterium</taxon>
    </lineage>
</organism>
<dbReference type="PANTHER" id="PTHR30344">
    <property type="entry name" value="6-PHOSPHOGLUCONOLACTONASE-RELATED"/>
    <property type="match status" value="1"/>
</dbReference>
<comment type="caution">
    <text evidence="3">The sequence shown here is derived from an EMBL/GenBank/DDBJ whole genome shotgun (WGS) entry which is preliminary data.</text>
</comment>